<sequence>MGGFSIVARQIARWLRGPTTLAGATVLKPSVVVVTDKVPCTKQAEEEARKGLLWLLREETDRDVFDLVSTIEVVATRQQPETGANSHHERLKRCLLRRAAQAQDERHNIRMQYCLTHFESFFSSACRQFSESVHKPFNLVDFSRLNYPPATDLEKHLGNFLDLCASPQDLILFATDVIASSFLLDSYPPGCHQKAYTKPLASVSSHSTPVPMLFYDLEFCLR</sequence>
<keyword evidence="2" id="KW-1185">Reference proteome</keyword>
<dbReference type="EMBL" id="JAVRRF010000048">
    <property type="protein sequence ID" value="KAK5049153.1"/>
    <property type="molecule type" value="Genomic_DNA"/>
</dbReference>
<comment type="caution">
    <text evidence="1">The sequence shown here is derived from an EMBL/GenBank/DDBJ whole genome shotgun (WGS) entry which is preliminary data.</text>
</comment>
<dbReference type="Proteomes" id="UP001345691">
    <property type="component" value="Unassembled WGS sequence"/>
</dbReference>
<accession>A0ABR0IV06</accession>
<gene>
    <name evidence="1" type="ORF">LTR69_011180</name>
</gene>
<proteinExistence type="predicted"/>
<name>A0ABR0IV06_9EURO</name>
<protein>
    <submittedName>
        <fullName evidence="1">Uncharacterized protein</fullName>
    </submittedName>
</protein>
<reference evidence="1 2" key="1">
    <citation type="submission" date="2023-08" db="EMBL/GenBank/DDBJ databases">
        <title>Black Yeasts Isolated from many extreme environments.</title>
        <authorList>
            <person name="Coleine C."/>
            <person name="Stajich J.E."/>
            <person name="Selbmann L."/>
        </authorList>
    </citation>
    <scope>NUCLEOTIDE SEQUENCE [LARGE SCALE GENOMIC DNA]</scope>
    <source>
        <strain evidence="1 2">CCFEE 6328</strain>
    </source>
</reference>
<evidence type="ECO:0000313" key="1">
    <source>
        <dbReference type="EMBL" id="KAK5049153.1"/>
    </source>
</evidence>
<evidence type="ECO:0000313" key="2">
    <source>
        <dbReference type="Proteomes" id="UP001345691"/>
    </source>
</evidence>
<organism evidence="1 2">
    <name type="scientific">Exophiala sideris</name>
    <dbReference type="NCBI Taxonomy" id="1016849"/>
    <lineage>
        <taxon>Eukaryota</taxon>
        <taxon>Fungi</taxon>
        <taxon>Dikarya</taxon>
        <taxon>Ascomycota</taxon>
        <taxon>Pezizomycotina</taxon>
        <taxon>Eurotiomycetes</taxon>
        <taxon>Chaetothyriomycetidae</taxon>
        <taxon>Chaetothyriales</taxon>
        <taxon>Herpotrichiellaceae</taxon>
        <taxon>Exophiala</taxon>
    </lineage>
</organism>